<dbReference type="EMBL" id="JAMKFB020000015">
    <property type="protein sequence ID" value="KAL0174344.1"/>
    <property type="molecule type" value="Genomic_DNA"/>
</dbReference>
<evidence type="ECO:0000313" key="2">
    <source>
        <dbReference type="Proteomes" id="UP001529510"/>
    </source>
</evidence>
<gene>
    <name evidence="1" type="ORF">M9458_030312</name>
</gene>
<sequence length="103" mass="11512">VEHYVVVISWVFDEHVKESWNYTVSGTLKVSNLTAGMVYEVAVWAHTNDGDSPTALFRKQTQGTRPAQPSLKARPLNQTAVECNWTGPQAEVRLKVHFTALSN</sequence>
<organism evidence="1 2">
    <name type="scientific">Cirrhinus mrigala</name>
    <name type="common">Mrigala</name>
    <dbReference type="NCBI Taxonomy" id="683832"/>
    <lineage>
        <taxon>Eukaryota</taxon>
        <taxon>Metazoa</taxon>
        <taxon>Chordata</taxon>
        <taxon>Craniata</taxon>
        <taxon>Vertebrata</taxon>
        <taxon>Euteleostomi</taxon>
        <taxon>Actinopterygii</taxon>
        <taxon>Neopterygii</taxon>
        <taxon>Teleostei</taxon>
        <taxon>Ostariophysi</taxon>
        <taxon>Cypriniformes</taxon>
        <taxon>Cyprinidae</taxon>
        <taxon>Labeoninae</taxon>
        <taxon>Labeonini</taxon>
        <taxon>Cirrhinus</taxon>
    </lineage>
</organism>
<dbReference type="Gene3D" id="2.60.40.10">
    <property type="entry name" value="Immunoglobulins"/>
    <property type="match status" value="1"/>
</dbReference>
<dbReference type="Proteomes" id="UP001529510">
    <property type="component" value="Unassembled WGS sequence"/>
</dbReference>
<dbReference type="InterPro" id="IPR036116">
    <property type="entry name" value="FN3_sf"/>
</dbReference>
<keyword evidence="2" id="KW-1185">Reference proteome</keyword>
<dbReference type="InterPro" id="IPR003961">
    <property type="entry name" value="FN3_dom"/>
</dbReference>
<feature type="non-terminal residue" evidence="1">
    <location>
        <position position="1"/>
    </location>
</feature>
<name>A0ABD0PJV5_CIRMR</name>
<evidence type="ECO:0000313" key="1">
    <source>
        <dbReference type="EMBL" id="KAL0174344.1"/>
    </source>
</evidence>
<dbReference type="InterPro" id="IPR013783">
    <property type="entry name" value="Ig-like_fold"/>
</dbReference>
<dbReference type="SUPFAM" id="SSF49265">
    <property type="entry name" value="Fibronectin type III"/>
    <property type="match status" value="1"/>
</dbReference>
<comment type="caution">
    <text evidence="1">The sequence shown here is derived from an EMBL/GenBank/DDBJ whole genome shotgun (WGS) entry which is preliminary data.</text>
</comment>
<dbReference type="CDD" id="cd00063">
    <property type="entry name" value="FN3"/>
    <property type="match status" value="1"/>
</dbReference>
<reference evidence="1 2" key="1">
    <citation type="submission" date="2024-05" db="EMBL/GenBank/DDBJ databases">
        <title>Genome sequencing and assembly of Indian major carp, Cirrhinus mrigala (Hamilton, 1822).</title>
        <authorList>
            <person name="Mohindra V."/>
            <person name="Chowdhury L.M."/>
            <person name="Lal K."/>
            <person name="Jena J.K."/>
        </authorList>
    </citation>
    <scope>NUCLEOTIDE SEQUENCE [LARGE SCALE GENOMIC DNA]</scope>
    <source>
        <strain evidence="1">CM1030</strain>
        <tissue evidence="1">Blood</tissue>
    </source>
</reference>
<protein>
    <submittedName>
        <fullName evidence="1">Uncharacterized protein</fullName>
    </submittedName>
</protein>
<accession>A0ABD0PJV5</accession>
<dbReference type="AlphaFoldDB" id="A0ABD0PJV5"/>
<proteinExistence type="predicted"/>